<dbReference type="EMBL" id="AP018174">
    <property type="protein sequence ID" value="BAY19152.1"/>
    <property type="molecule type" value="Genomic_DNA"/>
</dbReference>
<organism evidence="1 2">
    <name type="scientific">Anabaenopsis circularis NIES-21</name>
    <dbReference type="NCBI Taxonomy" id="1085406"/>
    <lineage>
        <taxon>Bacteria</taxon>
        <taxon>Bacillati</taxon>
        <taxon>Cyanobacteriota</taxon>
        <taxon>Cyanophyceae</taxon>
        <taxon>Nostocales</taxon>
        <taxon>Nodulariaceae</taxon>
        <taxon>Anabaenopsis</taxon>
    </lineage>
</organism>
<accession>A0A1Z4GNQ5</accession>
<reference evidence="1 2" key="1">
    <citation type="submission" date="2017-06" db="EMBL/GenBank/DDBJ databases">
        <title>Genome sequencing of cyanobaciteial culture collection at National Institute for Environmental Studies (NIES).</title>
        <authorList>
            <person name="Hirose Y."/>
            <person name="Shimura Y."/>
            <person name="Fujisawa T."/>
            <person name="Nakamura Y."/>
            <person name="Kawachi M."/>
        </authorList>
    </citation>
    <scope>NUCLEOTIDE SEQUENCE [LARGE SCALE GENOMIC DNA]</scope>
    <source>
        <strain evidence="1 2">NIES-21</strain>
    </source>
</reference>
<proteinExistence type="predicted"/>
<dbReference type="Proteomes" id="UP000218287">
    <property type="component" value="Chromosome"/>
</dbReference>
<protein>
    <submittedName>
        <fullName evidence="1">Uncharacterized protein</fullName>
    </submittedName>
</protein>
<sequence length="41" mass="4778">MKLLLTTLKVWKNPENLARIYKIPQKFDLVVGEFTVGGWET</sequence>
<dbReference type="AlphaFoldDB" id="A0A1Z4GNQ5"/>
<evidence type="ECO:0000313" key="1">
    <source>
        <dbReference type="EMBL" id="BAY19152.1"/>
    </source>
</evidence>
<keyword evidence="2" id="KW-1185">Reference proteome</keyword>
<name>A0A1Z4GNQ5_9CYAN</name>
<evidence type="ECO:0000313" key="2">
    <source>
        <dbReference type="Proteomes" id="UP000218287"/>
    </source>
</evidence>
<gene>
    <name evidence="1" type="ORF">NIES21_50110</name>
</gene>